<dbReference type="Pfam" id="PF03572">
    <property type="entry name" value="Peptidase_S41"/>
    <property type="match status" value="1"/>
</dbReference>
<evidence type="ECO:0000313" key="3">
    <source>
        <dbReference type="Proteomes" id="UP000076079"/>
    </source>
</evidence>
<gene>
    <name evidence="2" type="primary">ctpB_1</name>
    <name evidence="2" type="ORF">LuPra_00887</name>
</gene>
<dbReference type="PANTHER" id="PTHR32060:SF22">
    <property type="entry name" value="CARBOXYL-TERMINAL-PROCESSING PEPTIDASE 3, CHLOROPLASTIC"/>
    <property type="match status" value="1"/>
</dbReference>
<dbReference type="Proteomes" id="UP000076079">
    <property type="component" value="Chromosome"/>
</dbReference>
<dbReference type="EC" id="3.4.21.102" evidence="2"/>
<dbReference type="OrthoDB" id="9758793at2"/>
<keyword evidence="2" id="KW-0645">Protease</keyword>
<dbReference type="Gene3D" id="3.90.226.10">
    <property type="entry name" value="2-enoyl-CoA Hydratase, Chain A, domain 1"/>
    <property type="match status" value="1"/>
</dbReference>
<organism evidence="2 3">
    <name type="scientific">Luteitalea pratensis</name>
    <dbReference type="NCBI Taxonomy" id="1855912"/>
    <lineage>
        <taxon>Bacteria</taxon>
        <taxon>Pseudomonadati</taxon>
        <taxon>Acidobacteriota</taxon>
        <taxon>Vicinamibacteria</taxon>
        <taxon>Vicinamibacterales</taxon>
        <taxon>Vicinamibacteraceae</taxon>
        <taxon>Luteitalea</taxon>
    </lineage>
</organism>
<dbReference type="PANTHER" id="PTHR32060">
    <property type="entry name" value="TAIL-SPECIFIC PROTEASE"/>
    <property type="match status" value="1"/>
</dbReference>
<dbReference type="GO" id="GO:0004252">
    <property type="term" value="F:serine-type endopeptidase activity"/>
    <property type="evidence" value="ECO:0007669"/>
    <property type="project" value="UniProtKB-EC"/>
</dbReference>
<dbReference type="GO" id="GO:0006508">
    <property type="term" value="P:proteolysis"/>
    <property type="evidence" value="ECO:0007669"/>
    <property type="project" value="UniProtKB-KW"/>
</dbReference>
<evidence type="ECO:0000259" key="1">
    <source>
        <dbReference type="SMART" id="SM00245"/>
    </source>
</evidence>
<keyword evidence="3" id="KW-1185">Reference proteome</keyword>
<dbReference type="PATRIC" id="fig|1813736.3.peg.930"/>
<dbReference type="RefSeq" id="WP_157898723.1">
    <property type="nucleotide sequence ID" value="NZ_CP015136.1"/>
</dbReference>
<sequence>MAEVEVGRRRDLLDIARSRNGRRTERDLRTFLDLSERGAGLSREERLQIVEQALVLMEMNYVHLPMKRAIHAIDPIQQLKLLRFHLAEWNADLESTIDFHRRMLSIFGSTRDLHTLYLLPEPFRDCTAYLPFLIEQCFDRGAERFIVTRTAVDDEEALSWSEEGREARFERGVEVLAWNGVPIVRVIEINGEMQAGSNPDARFARGLDNLTIRPLNNTLPPDEMWVDILFRAKNGVIASHRSYWLVHKTSDTGESSASHSRKRTALDVKRTRILEVKRELYPRDDSATVGSIKDILYAVKKTVHGQTFGYIRIFSFAVEDAWRFRRSFAKLITKDGFPQDGLVLDVRGNPGGDIRAAESLLQLLTPNTIEPESFEFLNTPLNFQICKSAPDGWDLKRWGPSIGDSVLTGATYSAGFPLTLGALCNGIGQVYYGPVVLITDALSYSATDIFAAGFQDNEIGPILGTGGNTGAGGANFWSLDDLLRAQKKDPASPFKKLPKGAELIVAMRRSIRVGLRAGSPLEEFGVLPDVPHFMTKRDLLSDNVDLLSRAARLIQQRPSFQLSVNPVSGEGASRMVVSAASKVPTSKASRKISRVDIYVNGRPVLSIDAQDGTVPTTEVEIGRNGTARRAVEAQAWDLAGRLVAVCRTTVR</sequence>
<dbReference type="EMBL" id="CP015136">
    <property type="protein sequence ID" value="AMY07707.1"/>
    <property type="molecule type" value="Genomic_DNA"/>
</dbReference>
<proteinExistence type="predicted"/>
<dbReference type="AlphaFoldDB" id="A0A143PGL8"/>
<dbReference type="InterPro" id="IPR029045">
    <property type="entry name" value="ClpP/crotonase-like_dom_sf"/>
</dbReference>
<evidence type="ECO:0000313" key="2">
    <source>
        <dbReference type="EMBL" id="AMY07707.1"/>
    </source>
</evidence>
<dbReference type="SUPFAM" id="SSF52096">
    <property type="entry name" value="ClpP/crotonase"/>
    <property type="match status" value="1"/>
</dbReference>
<protein>
    <submittedName>
        <fullName evidence="2">Carboxy-terminal processing protease CtpB</fullName>
        <ecNumber evidence="2">3.4.21.102</ecNumber>
    </submittedName>
</protein>
<keyword evidence="2" id="KW-0378">Hydrolase</keyword>
<reference evidence="3" key="2">
    <citation type="submission" date="2016-04" db="EMBL/GenBank/DDBJ databases">
        <title>First Complete Genome Sequence of a Subdivision 6 Acidobacterium.</title>
        <authorList>
            <person name="Huang S."/>
            <person name="Vieira S."/>
            <person name="Bunk B."/>
            <person name="Riedel T."/>
            <person name="Sproeer C."/>
            <person name="Overmann J."/>
        </authorList>
    </citation>
    <scope>NUCLEOTIDE SEQUENCE [LARGE SCALE GENOMIC DNA]</scope>
    <source>
        <strain evidence="3">DSM 100886 HEG_-6_39</strain>
    </source>
</reference>
<dbReference type="InterPro" id="IPR005151">
    <property type="entry name" value="Tail-specific_protease"/>
</dbReference>
<dbReference type="SMART" id="SM00245">
    <property type="entry name" value="TSPc"/>
    <property type="match status" value="1"/>
</dbReference>
<dbReference type="STRING" id="1855912.LuPra_00887"/>
<reference evidence="2 3" key="1">
    <citation type="journal article" date="2016" name="Genome Announc.">
        <title>First Complete Genome Sequence of a Subdivision 6 Acidobacterium Strain.</title>
        <authorList>
            <person name="Huang S."/>
            <person name="Vieira S."/>
            <person name="Bunk B."/>
            <person name="Riedel T."/>
            <person name="Sproer C."/>
            <person name="Overmann J."/>
        </authorList>
    </citation>
    <scope>NUCLEOTIDE SEQUENCE [LARGE SCALE GENOMIC DNA]</scope>
    <source>
        <strain evidence="3">DSM 100886 HEG_-6_39</strain>
    </source>
</reference>
<name>A0A143PGL8_LUTPR</name>
<feature type="domain" description="Tail specific protease" evidence="1">
    <location>
        <begin position="269"/>
        <end position="533"/>
    </location>
</feature>
<dbReference type="KEGG" id="abac:LuPra_00887"/>
<accession>A0A143PGL8</accession>